<keyword evidence="4" id="KW-1185">Reference proteome</keyword>
<accession>A0A8X6L7Z6</accession>
<reference evidence="3" key="1">
    <citation type="submission" date="2020-07" db="EMBL/GenBank/DDBJ databases">
        <title>Multicomponent nature underlies the extraordinary mechanical properties of spider dragline silk.</title>
        <authorList>
            <person name="Kono N."/>
            <person name="Nakamura H."/>
            <person name="Mori M."/>
            <person name="Yoshida Y."/>
            <person name="Ohtoshi R."/>
            <person name="Malay A.D."/>
            <person name="Moran D.A.P."/>
            <person name="Tomita M."/>
            <person name="Numata K."/>
            <person name="Arakawa K."/>
        </authorList>
    </citation>
    <scope>NUCLEOTIDE SEQUENCE</scope>
</reference>
<dbReference type="OrthoDB" id="2985014at2759"/>
<protein>
    <submittedName>
        <fullName evidence="3">Vesicular glutamate transporter 2.2</fullName>
    </submittedName>
</protein>
<organism evidence="3 4">
    <name type="scientific">Trichonephila clavata</name>
    <name type="common">Joro spider</name>
    <name type="synonym">Nephila clavata</name>
    <dbReference type="NCBI Taxonomy" id="2740835"/>
    <lineage>
        <taxon>Eukaryota</taxon>
        <taxon>Metazoa</taxon>
        <taxon>Ecdysozoa</taxon>
        <taxon>Arthropoda</taxon>
        <taxon>Chelicerata</taxon>
        <taxon>Arachnida</taxon>
        <taxon>Araneae</taxon>
        <taxon>Araneomorphae</taxon>
        <taxon>Entelegynae</taxon>
        <taxon>Araneoidea</taxon>
        <taxon>Nephilidae</taxon>
        <taxon>Trichonephila</taxon>
    </lineage>
</organism>
<feature type="compositionally biased region" description="Basic and acidic residues" evidence="1">
    <location>
        <begin position="120"/>
        <end position="129"/>
    </location>
</feature>
<evidence type="ECO:0000313" key="4">
    <source>
        <dbReference type="Proteomes" id="UP000887116"/>
    </source>
</evidence>
<feature type="region of interest" description="Disordered" evidence="1">
    <location>
        <begin position="110"/>
        <end position="129"/>
    </location>
</feature>
<dbReference type="AlphaFoldDB" id="A0A8X6L7Z6"/>
<feature type="compositionally biased region" description="Polar residues" evidence="1">
    <location>
        <begin position="79"/>
        <end position="95"/>
    </location>
</feature>
<dbReference type="EMBL" id="BMAO01015171">
    <property type="protein sequence ID" value="GFQ99874.1"/>
    <property type="molecule type" value="Genomic_DNA"/>
</dbReference>
<feature type="transmembrane region" description="Helical" evidence="2">
    <location>
        <begin position="29"/>
        <end position="50"/>
    </location>
</feature>
<name>A0A8X6L7Z6_TRICU</name>
<dbReference type="Proteomes" id="UP000887116">
    <property type="component" value="Unassembled WGS sequence"/>
</dbReference>
<feature type="region of interest" description="Disordered" evidence="1">
    <location>
        <begin position="56"/>
        <end position="95"/>
    </location>
</feature>
<keyword evidence="2" id="KW-0812">Transmembrane</keyword>
<evidence type="ECO:0000256" key="1">
    <source>
        <dbReference type="SAM" id="MobiDB-lite"/>
    </source>
</evidence>
<evidence type="ECO:0000256" key="2">
    <source>
        <dbReference type="SAM" id="Phobius"/>
    </source>
</evidence>
<keyword evidence="2" id="KW-0472">Membrane</keyword>
<keyword evidence="2" id="KW-1133">Transmembrane helix</keyword>
<proteinExistence type="predicted"/>
<evidence type="ECO:0000313" key="3">
    <source>
        <dbReference type="EMBL" id="GFQ99874.1"/>
    </source>
</evidence>
<sequence>MSTINFRLKTLNPSNRMYSKPLKNTPDEWQLVFLIASIIHFAGVVFYAIFASGEKQPWAEPPDDDNPDEGPSWNPLENVFNNAENGDVTTSFSDVKQPSYGATTVVDTREELAQPPSRDTYMHGARDLY</sequence>
<gene>
    <name evidence="3" type="primary">slc17a6a_0</name>
    <name evidence="3" type="ORF">TNCT_497761</name>
</gene>
<comment type="caution">
    <text evidence="3">The sequence shown here is derived from an EMBL/GenBank/DDBJ whole genome shotgun (WGS) entry which is preliminary data.</text>
</comment>